<sequence length="82" mass="9357">MWCGGGFFHHSRTANIGRRPSPDGPAVSSVPQWDEAHSYKKNQGNLRMDKFVSYEKAQTFCFILAESVIFRKKNKAAFLYKA</sequence>
<dbReference type="AlphaFoldDB" id="A0A5A7N6D4"/>
<evidence type="ECO:0000313" key="1">
    <source>
        <dbReference type="EMBL" id="GER02970.1"/>
    </source>
</evidence>
<dbReference type="Proteomes" id="UP000324996">
    <property type="component" value="Unassembled WGS sequence"/>
</dbReference>
<reference evidence="1 2" key="1">
    <citation type="submission" date="2019-09" db="EMBL/GenBank/DDBJ databases">
        <title>NBRP : Genome information of microbial organism related human and environment.</title>
        <authorList>
            <person name="Hattori M."/>
            <person name="Oshima K."/>
            <person name="Inaba H."/>
            <person name="Suda W."/>
            <person name="Sakamoto M."/>
            <person name="Iino T."/>
            <person name="Kitahara M."/>
            <person name="Oshida Y."/>
            <person name="Iida T."/>
            <person name="Kudo T."/>
            <person name="Itoh T."/>
            <person name="Ohkuma M."/>
        </authorList>
    </citation>
    <scope>NUCLEOTIDE SEQUENCE [LARGE SCALE GENOMIC DNA]</scope>
    <source>
        <strain evidence="1 2">Q-1</strain>
    </source>
</reference>
<evidence type="ECO:0000313" key="2">
    <source>
        <dbReference type="Proteomes" id="UP000324996"/>
    </source>
</evidence>
<dbReference type="EMBL" id="BKCN01000002">
    <property type="protein sequence ID" value="GER02970.1"/>
    <property type="molecule type" value="Genomic_DNA"/>
</dbReference>
<organism evidence="1 2">
    <name type="scientific">Iodidimonas nitroreducens</name>
    <dbReference type="NCBI Taxonomy" id="1236968"/>
    <lineage>
        <taxon>Bacteria</taxon>
        <taxon>Pseudomonadati</taxon>
        <taxon>Pseudomonadota</taxon>
        <taxon>Alphaproteobacteria</taxon>
        <taxon>Iodidimonadales</taxon>
        <taxon>Iodidimonadaceae</taxon>
        <taxon>Iodidimonas</taxon>
    </lineage>
</organism>
<gene>
    <name evidence="1" type="ORF">JCM17846_06520</name>
</gene>
<accession>A0A5A7N6D4</accession>
<proteinExistence type="predicted"/>
<protein>
    <submittedName>
        <fullName evidence="1">Uncharacterized protein</fullName>
    </submittedName>
</protein>
<name>A0A5A7N6D4_9PROT</name>
<comment type="caution">
    <text evidence="1">The sequence shown here is derived from an EMBL/GenBank/DDBJ whole genome shotgun (WGS) entry which is preliminary data.</text>
</comment>
<keyword evidence="2" id="KW-1185">Reference proteome</keyword>